<dbReference type="Pfam" id="PF00150">
    <property type="entry name" value="Cellulase"/>
    <property type="match status" value="1"/>
</dbReference>
<sequence>MFVTEFGTQQASGDGPNNFTRAQAYLDLMATKKISWTNWNYSDDLRSGAVFTAGTCGAGPYPGTSRLKPAGVWVRDRDRTADDFPTG</sequence>
<comment type="similarity">
    <text evidence="3">Belongs to the glycosyl hydrolase 5 (cellulase A) family.</text>
</comment>
<name>A0A7W7HVB5_9ACTN</name>
<evidence type="ECO:0000256" key="1">
    <source>
        <dbReference type="ARBA" id="ARBA00022801"/>
    </source>
</evidence>
<dbReference type="EMBL" id="JACHNH010000001">
    <property type="protein sequence ID" value="MBB4761469.1"/>
    <property type="molecule type" value="Genomic_DNA"/>
</dbReference>
<comment type="caution">
    <text evidence="5">The sequence shown here is derived from an EMBL/GenBank/DDBJ whole genome shotgun (WGS) entry which is preliminary data.</text>
</comment>
<evidence type="ECO:0000256" key="3">
    <source>
        <dbReference type="RuleBase" id="RU361153"/>
    </source>
</evidence>
<evidence type="ECO:0000313" key="5">
    <source>
        <dbReference type="EMBL" id="MBB4761469.1"/>
    </source>
</evidence>
<gene>
    <name evidence="5" type="ORF">BJ971_002025</name>
</gene>
<evidence type="ECO:0000259" key="4">
    <source>
        <dbReference type="Pfam" id="PF00150"/>
    </source>
</evidence>
<protein>
    <recommendedName>
        <fullName evidence="4">Glycoside hydrolase family 5 domain-containing protein</fullName>
    </recommendedName>
</protein>
<feature type="domain" description="Glycoside hydrolase family 5" evidence="4">
    <location>
        <begin position="2"/>
        <end position="43"/>
    </location>
</feature>
<dbReference type="AlphaFoldDB" id="A0A7W7HVB5"/>
<dbReference type="GO" id="GO:0004553">
    <property type="term" value="F:hydrolase activity, hydrolyzing O-glycosyl compounds"/>
    <property type="evidence" value="ECO:0007669"/>
    <property type="project" value="InterPro"/>
</dbReference>
<dbReference type="Gene3D" id="3.20.20.80">
    <property type="entry name" value="Glycosidases"/>
    <property type="match status" value="1"/>
</dbReference>
<accession>A0A7W7HVB5</accession>
<dbReference type="InterPro" id="IPR001547">
    <property type="entry name" value="Glyco_hydro_5"/>
</dbReference>
<keyword evidence="1 3" id="KW-0378">Hydrolase</keyword>
<evidence type="ECO:0000313" key="6">
    <source>
        <dbReference type="Proteomes" id="UP000578112"/>
    </source>
</evidence>
<proteinExistence type="inferred from homology"/>
<dbReference type="Proteomes" id="UP000578112">
    <property type="component" value="Unassembled WGS sequence"/>
</dbReference>
<dbReference type="GO" id="GO:0000272">
    <property type="term" value="P:polysaccharide catabolic process"/>
    <property type="evidence" value="ECO:0007669"/>
    <property type="project" value="InterPro"/>
</dbReference>
<reference evidence="5 6" key="1">
    <citation type="submission" date="2020-08" db="EMBL/GenBank/DDBJ databases">
        <title>Sequencing the genomes of 1000 actinobacteria strains.</title>
        <authorList>
            <person name="Klenk H.-P."/>
        </authorList>
    </citation>
    <scope>NUCLEOTIDE SEQUENCE [LARGE SCALE GENOMIC DNA]</scope>
    <source>
        <strain evidence="5 6">DSM 43149</strain>
    </source>
</reference>
<dbReference type="InterPro" id="IPR017853">
    <property type="entry name" value="GH"/>
</dbReference>
<organism evidence="5 6">
    <name type="scientific">Actinoplanes digitatis</name>
    <dbReference type="NCBI Taxonomy" id="1868"/>
    <lineage>
        <taxon>Bacteria</taxon>
        <taxon>Bacillati</taxon>
        <taxon>Actinomycetota</taxon>
        <taxon>Actinomycetes</taxon>
        <taxon>Micromonosporales</taxon>
        <taxon>Micromonosporaceae</taxon>
        <taxon>Actinoplanes</taxon>
    </lineage>
</organism>
<evidence type="ECO:0000256" key="2">
    <source>
        <dbReference type="ARBA" id="ARBA00023295"/>
    </source>
</evidence>
<dbReference type="SUPFAM" id="SSF51445">
    <property type="entry name" value="(Trans)glycosidases"/>
    <property type="match status" value="1"/>
</dbReference>
<keyword evidence="6" id="KW-1185">Reference proteome</keyword>
<keyword evidence="2 3" id="KW-0326">Glycosidase</keyword>